<evidence type="ECO:0000313" key="3">
    <source>
        <dbReference type="EMBL" id="TFC98892.1"/>
    </source>
</evidence>
<reference evidence="3 4" key="1">
    <citation type="submission" date="2019-03" db="EMBL/GenBank/DDBJ databases">
        <title>Genomics of glacier-inhabiting Cryobacterium strains.</title>
        <authorList>
            <person name="Liu Q."/>
            <person name="Xin Y.-H."/>
        </authorList>
    </citation>
    <scope>NUCLEOTIDE SEQUENCE [LARGE SCALE GENOMIC DNA]</scope>
    <source>
        <strain evidence="3 4">TMT4-23</strain>
    </source>
</reference>
<proteinExistence type="predicted"/>
<evidence type="ECO:0000313" key="4">
    <source>
        <dbReference type="Proteomes" id="UP000298355"/>
    </source>
</evidence>
<organism evidence="3 4">
    <name type="scientific">Cryobacterium breve</name>
    <dbReference type="NCBI Taxonomy" id="1259258"/>
    <lineage>
        <taxon>Bacteria</taxon>
        <taxon>Bacillati</taxon>
        <taxon>Actinomycetota</taxon>
        <taxon>Actinomycetes</taxon>
        <taxon>Micrococcales</taxon>
        <taxon>Microbacteriaceae</taxon>
        <taxon>Cryobacterium</taxon>
    </lineage>
</organism>
<evidence type="ECO:0000256" key="1">
    <source>
        <dbReference type="SAM" id="SignalP"/>
    </source>
</evidence>
<name>A0ABY2J3H7_9MICO</name>
<feature type="signal peptide" evidence="1">
    <location>
        <begin position="1"/>
        <end position="25"/>
    </location>
</feature>
<dbReference type="InterPro" id="IPR058333">
    <property type="entry name" value="DUF8020"/>
</dbReference>
<keyword evidence="1" id="KW-0732">Signal</keyword>
<dbReference type="Pfam" id="PF26059">
    <property type="entry name" value="DUF8020"/>
    <property type="match status" value="1"/>
</dbReference>
<feature type="domain" description="DUF8020" evidence="2">
    <location>
        <begin position="48"/>
        <end position="99"/>
    </location>
</feature>
<evidence type="ECO:0000259" key="2">
    <source>
        <dbReference type="Pfam" id="PF26059"/>
    </source>
</evidence>
<gene>
    <name evidence="3" type="ORF">E3O65_07080</name>
</gene>
<dbReference type="RefSeq" id="WP_134363044.1">
    <property type="nucleotide sequence ID" value="NZ_SOGJ01000018.1"/>
</dbReference>
<accession>A0ABY2J3H7</accession>
<protein>
    <recommendedName>
        <fullName evidence="2">DUF8020 domain-containing protein</fullName>
    </recommendedName>
</protein>
<sequence>MNRVAKLSLTALVCTSLLMTGAVGAANAAPAAVTAQQRSTVDFDIKPTSTDTSVVVELANGSTRDAGDFVEILDVSGTVVEKLPKSAVVKEGTFTYTATSSTTLEVSLDTPSADAPDYAGFALKASAKKVKWADSWDKCVAEAALGGAAAGALAGSLPGAIVGMIGVGAASALLQCRGLPHL</sequence>
<comment type="caution">
    <text evidence="3">The sequence shown here is derived from an EMBL/GenBank/DDBJ whole genome shotgun (WGS) entry which is preliminary data.</text>
</comment>
<dbReference type="Proteomes" id="UP000298355">
    <property type="component" value="Unassembled WGS sequence"/>
</dbReference>
<dbReference type="EMBL" id="SOGJ01000018">
    <property type="protein sequence ID" value="TFC98892.1"/>
    <property type="molecule type" value="Genomic_DNA"/>
</dbReference>
<feature type="chain" id="PRO_5046092649" description="DUF8020 domain-containing protein" evidence="1">
    <location>
        <begin position="26"/>
        <end position="182"/>
    </location>
</feature>
<keyword evidence="4" id="KW-1185">Reference proteome</keyword>